<name>A0A2T3AVN2_AMORE</name>
<sequence>MSSRLGEHKDVLISLGYYYLPYILELLNTQFFYPYLCLTIGSNTSLRYLHSRPDHPYRLSIPIPKPNTRPDMSLSLSITAVPIHYYCRCHYVISLSLLLSPLPN</sequence>
<proteinExistence type="predicted"/>
<reference evidence="1 2" key="1">
    <citation type="journal article" date="2018" name="New Phytol.">
        <title>Comparative genomics and transcriptomics depict ericoid mycorrhizal fungi as versatile saprotrophs and plant mutualists.</title>
        <authorList>
            <person name="Martino E."/>
            <person name="Morin E."/>
            <person name="Grelet G.A."/>
            <person name="Kuo A."/>
            <person name="Kohler A."/>
            <person name="Daghino S."/>
            <person name="Barry K.W."/>
            <person name="Cichocki N."/>
            <person name="Clum A."/>
            <person name="Dockter R.B."/>
            <person name="Hainaut M."/>
            <person name="Kuo R.C."/>
            <person name="LaButti K."/>
            <person name="Lindahl B.D."/>
            <person name="Lindquist E.A."/>
            <person name="Lipzen A."/>
            <person name="Khouja H.R."/>
            <person name="Magnuson J."/>
            <person name="Murat C."/>
            <person name="Ohm R.A."/>
            <person name="Singer S.W."/>
            <person name="Spatafora J.W."/>
            <person name="Wang M."/>
            <person name="Veneault-Fourrey C."/>
            <person name="Henrissat B."/>
            <person name="Grigoriev I.V."/>
            <person name="Martin F.M."/>
            <person name="Perotto S."/>
        </authorList>
    </citation>
    <scope>NUCLEOTIDE SEQUENCE [LARGE SCALE GENOMIC DNA]</scope>
    <source>
        <strain evidence="1 2">ATCC 22711</strain>
    </source>
</reference>
<dbReference type="AlphaFoldDB" id="A0A2T3AVN2"/>
<gene>
    <name evidence="1" type="ORF">M430DRAFT_174517</name>
</gene>
<dbReference type="EMBL" id="KZ679015">
    <property type="protein sequence ID" value="PSS12729.1"/>
    <property type="molecule type" value="Genomic_DNA"/>
</dbReference>
<keyword evidence="2" id="KW-1185">Reference proteome</keyword>
<dbReference type="GeneID" id="36571756"/>
<protein>
    <submittedName>
        <fullName evidence="1">Uncharacterized protein</fullName>
    </submittedName>
</protein>
<dbReference type="Proteomes" id="UP000241818">
    <property type="component" value="Unassembled WGS sequence"/>
</dbReference>
<evidence type="ECO:0000313" key="2">
    <source>
        <dbReference type="Proteomes" id="UP000241818"/>
    </source>
</evidence>
<organism evidence="1 2">
    <name type="scientific">Amorphotheca resinae ATCC 22711</name>
    <dbReference type="NCBI Taxonomy" id="857342"/>
    <lineage>
        <taxon>Eukaryota</taxon>
        <taxon>Fungi</taxon>
        <taxon>Dikarya</taxon>
        <taxon>Ascomycota</taxon>
        <taxon>Pezizomycotina</taxon>
        <taxon>Leotiomycetes</taxon>
        <taxon>Helotiales</taxon>
        <taxon>Amorphothecaceae</taxon>
        <taxon>Amorphotheca</taxon>
    </lineage>
</organism>
<evidence type="ECO:0000313" key="1">
    <source>
        <dbReference type="EMBL" id="PSS12729.1"/>
    </source>
</evidence>
<accession>A0A2T3AVN2</accession>
<dbReference type="RefSeq" id="XP_024718727.1">
    <property type="nucleotide sequence ID" value="XM_024863675.1"/>
</dbReference>
<dbReference type="InParanoid" id="A0A2T3AVN2"/>